<evidence type="ECO:0000313" key="2">
    <source>
        <dbReference type="EMBL" id="TCS94359.1"/>
    </source>
</evidence>
<accession>A0A4R3L470</accession>
<keyword evidence="3" id="KW-1185">Reference proteome</keyword>
<dbReference type="EMBL" id="SMAF01000023">
    <property type="protein sequence ID" value="TCS94359.1"/>
    <property type="molecule type" value="Genomic_DNA"/>
</dbReference>
<protein>
    <submittedName>
        <fullName evidence="2">Uncharacterized protein</fullName>
    </submittedName>
</protein>
<dbReference type="AlphaFoldDB" id="A0A4R3L470"/>
<reference evidence="2 3" key="1">
    <citation type="submission" date="2019-03" db="EMBL/GenBank/DDBJ databases">
        <title>Genomic Encyclopedia of Type Strains, Phase IV (KMG-IV): sequencing the most valuable type-strain genomes for metagenomic binning, comparative biology and taxonomic classification.</title>
        <authorList>
            <person name="Goeker M."/>
        </authorList>
    </citation>
    <scope>NUCLEOTIDE SEQUENCE [LARGE SCALE GENOMIC DNA]</scope>
    <source>
        <strain evidence="2 3">DSM 21944</strain>
    </source>
</reference>
<feature type="transmembrane region" description="Helical" evidence="1">
    <location>
        <begin position="61"/>
        <end position="86"/>
    </location>
</feature>
<gene>
    <name evidence="2" type="ORF">EDC25_12329</name>
</gene>
<comment type="caution">
    <text evidence="2">The sequence shown here is derived from an EMBL/GenBank/DDBJ whole genome shotgun (WGS) entry which is preliminary data.</text>
</comment>
<organism evidence="2 3">
    <name type="scientific">Pseudofulvimonas gallinarii</name>
    <dbReference type="NCBI Taxonomy" id="634155"/>
    <lineage>
        <taxon>Bacteria</taxon>
        <taxon>Pseudomonadati</taxon>
        <taxon>Pseudomonadota</taxon>
        <taxon>Gammaproteobacteria</taxon>
        <taxon>Lysobacterales</taxon>
        <taxon>Rhodanobacteraceae</taxon>
        <taxon>Pseudofulvimonas</taxon>
    </lineage>
</organism>
<keyword evidence="1" id="KW-0812">Transmembrane</keyword>
<keyword evidence="1" id="KW-1133">Transmembrane helix</keyword>
<evidence type="ECO:0000256" key="1">
    <source>
        <dbReference type="SAM" id="Phobius"/>
    </source>
</evidence>
<feature type="transmembrane region" description="Helical" evidence="1">
    <location>
        <begin position="6"/>
        <end position="21"/>
    </location>
</feature>
<name>A0A4R3L470_9GAMM</name>
<sequence>MPWLAFVIQIPVFAIVGWLFVRGRPARWTGPVLLGTLVLTFAATIWAFHGADRTWGLMWPQVLAAVLGYGVFLAGVGLGWLLPWLVARSQR</sequence>
<proteinExistence type="predicted"/>
<dbReference type="Proteomes" id="UP000294599">
    <property type="component" value="Unassembled WGS sequence"/>
</dbReference>
<feature type="transmembrane region" description="Helical" evidence="1">
    <location>
        <begin position="28"/>
        <end position="49"/>
    </location>
</feature>
<evidence type="ECO:0000313" key="3">
    <source>
        <dbReference type="Proteomes" id="UP000294599"/>
    </source>
</evidence>
<keyword evidence="1" id="KW-0472">Membrane</keyword>